<dbReference type="EMBL" id="QGGV01000003">
    <property type="protein sequence ID" value="PWK57118.1"/>
    <property type="molecule type" value="Genomic_DNA"/>
</dbReference>
<evidence type="ECO:0000313" key="2">
    <source>
        <dbReference type="EMBL" id="PWK57118.1"/>
    </source>
</evidence>
<reference evidence="2 3" key="1">
    <citation type="submission" date="2018-05" db="EMBL/GenBank/DDBJ databases">
        <title>Genomic Encyclopedia of Type Strains, Phase IV (KMG-IV): sequencing the most valuable type-strain genomes for metagenomic binning, comparative biology and taxonomic classification.</title>
        <authorList>
            <person name="Goeker M."/>
        </authorList>
    </citation>
    <scope>NUCLEOTIDE SEQUENCE [LARGE SCALE GENOMIC DNA]</scope>
    <source>
        <strain evidence="2 3">DSM 103371</strain>
    </source>
</reference>
<keyword evidence="1" id="KW-0472">Membrane</keyword>
<dbReference type="KEGG" id="salo:EF888_09990"/>
<dbReference type="RefSeq" id="WP_109758865.1">
    <property type="nucleotide sequence ID" value="NZ_CP034588.1"/>
</dbReference>
<evidence type="ECO:0000256" key="1">
    <source>
        <dbReference type="SAM" id="Phobius"/>
    </source>
</evidence>
<gene>
    <name evidence="2" type="ORF">C8D95_103356</name>
</gene>
<dbReference type="Proteomes" id="UP000245390">
    <property type="component" value="Unassembled WGS sequence"/>
</dbReference>
<proteinExistence type="predicted"/>
<comment type="caution">
    <text evidence="2">The sequence shown here is derived from an EMBL/GenBank/DDBJ whole genome shotgun (WGS) entry which is preliminary data.</text>
</comment>
<keyword evidence="1" id="KW-1133">Transmembrane helix</keyword>
<feature type="transmembrane region" description="Helical" evidence="1">
    <location>
        <begin position="47"/>
        <end position="70"/>
    </location>
</feature>
<keyword evidence="3" id="KW-1185">Reference proteome</keyword>
<feature type="transmembrane region" description="Helical" evidence="1">
    <location>
        <begin position="6"/>
        <end position="26"/>
    </location>
</feature>
<sequence>MELLVWIGAAVTLAGLAGLVWCIVLVTRARNAGLDDAALKARLQRVVALNLGALLLSALGLMLVILGIILG</sequence>
<protein>
    <submittedName>
        <fullName evidence="2">Uncharacterized protein</fullName>
    </submittedName>
</protein>
<name>A0A316G8F1_9RHOB</name>
<dbReference type="AlphaFoldDB" id="A0A316G8F1"/>
<evidence type="ECO:0000313" key="3">
    <source>
        <dbReference type="Proteomes" id="UP000245390"/>
    </source>
</evidence>
<organism evidence="2 3">
    <name type="scientific">Silicimonas algicola</name>
    <dbReference type="NCBI Taxonomy" id="1826607"/>
    <lineage>
        <taxon>Bacteria</taxon>
        <taxon>Pseudomonadati</taxon>
        <taxon>Pseudomonadota</taxon>
        <taxon>Alphaproteobacteria</taxon>
        <taxon>Rhodobacterales</taxon>
        <taxon>Paracoccaceae</taxon>
    </lineage>
</organism>
<accession>A0A316G8F1</accession>
<keyword evidence="1" id="KW-0812">Transmembrane</keyword>